<keyword evidence="1" id="KW-0472">Membrane</keyword>
<accession>A0A1S3K0Y5</accession>
<dbReference type="AlphaFoldDB" id="A0A1S3K0Y5"/>
<keyword evidence="4" id="KW-1185">Reference proteome</keyword>
<dbReference type="GeneID" id="106177650"/>
<dbReference type="KEGG" id="lak:106177650"/>
<protein>
    <submittedName>
        <fullName evidence="5">Uncharacterized protein LOC106177650</fullName>
    </submittedName>
</protein>
<keyword evidence="1" id="KW-1133">Transmembrane helix</keyword>
<reference evidence="5" key="1">
    <citation type="submission" date="2025-08" db="UniProtKB">
        <authorList>
            <consortium name="RefSeq"/>
        </authorList>
    </citation>
    <scope>IDENTIFICATION</scope>
    <source>
        <tissue evidence="5">Gonads</tissue>
    </source>
</reference>
<dbReference type="Gene3D" id="2.60.40.10">
    <property type="entry name" value="Immunoglobulins"/>
    <property type="match status" value="1"/>
</dbReference>
<dbReference type="InParanoid" id="A0A1S3K0Y5"/>
<evidence type="ECO:0000313" key="5">
    <source>
        <dbReference type="RefSeq" id="XP_013415941.1"/>
    </source>
</evidence>
<feature type="signal peptide" evidence="2">
    <location>
        <begin position="1"/>
        <end position="29"/>
    </location>
</feature>
<evidence type="ECO:0000313" key="4">
    <source>
        <dbReference type="Proteomes" id="UP000085678"/>
    </source>
</evidence>
<dbReference type="InterPro" id="IPR036179">
    <property type="entry name" value="Ig-like_dom_sf"/>
</dbReference>
<dbReference type="RefSeq" id="XP_013415941.1">
    <property type="nucleotide sequence ID" value="XM_013560487.2"/>
</dbReference>
<sequence length="187" mass="21196">MNSMETTALIRLLLGLVLIAMTAIPSCSAQCHYDWPEYFKNLTTCPRKNPIENGTADYHIKCNFHGPENVTLRWYRRMPFDPDGYNDTLISPGDNTSHIQTFQDGRLIIRNAELADSGDYVCKTADLVNEALAVVKVFVMPDYILESIIIGTTLAVCMAIWLTCTLTHHVKQQKQFKKLKALTENVR</sequence>
<name>A0A1S3K0Y5_LINAN</name>
<organism evidence="4 5">
    <name type="scientific">Lingula anatina</name>
    <name type="common">Brachiopod</name>
    <name type="synonym">Lingula unguis</name>
    <dbReference type="NCBI Taxonomy" id="7574"/>
    <lineage>
        <taxon>Eukaryota</taxon>
        <taxon>Metazoa</taxon>
        <taxon>Spiralia</taxon>
        <taxon>Lophotrochozoa</taxon>
        <taxon>Brachiopoda</taxon>
        <taxon>Linguliformea</taxon>
        <taxon>Lingulata</taxon>
        <taxon>Lingulida</taxon>
        <taxon>Linguloidea</taxon>
        <taxon>Lingulidae</taxon>
        <taxon>Lingula</taxon>
    </lineage>
</organism>
<feature type="transmembrane region" description="Helical" evidence="1">
    <location>
        <begin position="148"/>
        <end position="170"/>
    </location>
</feature>
<dbReference type="Proteomes" id="UP000085678">
    <property type="component" value="Unplaced"/>
</dbReference>
<dbReference type="OrthoDB" id="5970915at2759"/>
<keyword evidence="1" id="KW-0812">Transmembrane</keyword>
<keyword evidence="2" id="KW-0732">Signal</keyword>
<evidence type="ECO:0000256" key="1">
    <source>
        <dbReference type="SAM" id="Phobius"/>
    </source>
</evidence>
<gene>
    <name evidence="5" type="primary">LOC106177650</name>
</gene>
<feature type="domain" description="Ig-like" evidence="3">
    <location>
        <begin position="36"/>
        <end position="133"/>
    </location>
</feature>
<proteinExistence type="predicted"/>
<evidence type="ECO:0000256" key="2">
    <source>
        <dbReference type="SAM" id="SignalP"/>
    </source>
</evidence>
<dbReference type="SUPFAM" id="SSF48726">
    <property type="entry name" value="Immunoglobulin"/>
    <property type="match status" value="1"/>
</dbReference>
<feature type="chain" id="PRO_5010204476" evidence="2">
    <location>
        <begin position="30"/>
        <end position="187"/>
    </location>
</feature>
<dbReference type="CDD" id="cd00096">
    <property type="entry name" value="Ig"/>
    <property type="match status" value="1"/>
</dbReference>
<dbReference type="InterPro" id="IPR007110">
    <property type="entry name" value="Ig-like_dom"/>
</dbReference>
<dbReference type="PROSITE" id="PS50835">
    <property type="entry name" value="IG_LIKE"/>
    <property type="match status" value="1"/>
</dbReference>
<evidence type="ECO:0000259" key="3">
    <source>
        <dbReference type="PROSITE" id="PS50835"/>
    </source>
</evidence>
<dbReference type="InterPro" id="IPR013783">
    <property type="entry name" value="Ig-like_fold"/>
</dbReference>